<evidence type="ECO:0000259" key="1">
    <source>
        <dbReference type="PROSITE" id="PS50181"/>
    </source>
</evidence>
<dbReference type="EMBL" id="SDAM02029566">
    <property type="protein sequence ID" value="KAH6756218.1"/>
    <property type="molecule type" value="Genomic_DNA"/>
</dbReference>
<dbReference type="Proteomes" id="UP001190926">
    <property type="component" value="Unassembled WGS sequence"/>
</dbReference>
<dbReference type="SUPFAM" id="SSF52047">
    <property type="entry name" value="RNI-like"/>
    <property type="match status" value="1"/>
</dbReference>
<dbReference type="InterPro" id="IPR001810">
    <property type="entry name" value="F-box_dom"/>
</dbReference>
<proteinExistence type="predicted"/>
<dbReference type="SMART" id="SM00256">
    <property type="entry name" value="FBOX"/>
    <property type="match status" value="1"/>
</dbReference>
<dbReference type="InterPro" id="IPR050232">
    <property type="entry name" value="FBL13/AtMIF1-like"/>
</dbReference>
<protein>
    <recommendedName>
        <fullName evidence="1">F-box domain-containing protein</fullName>
    </recommendedName>
</protein>
<keyword evidence="3" id="KW-1185">Reference proteome</keyword>
<name>A0AAD4IP84_PERFH</name>
<dbReference type="Gene3D" id="1.20.1280.50">
    <property type="match status" value="1"/>
</dbReference>
<dbReference type="InterPro" id="IPR032675">
    <property type="entry name" value="LRR_dom_sf"/>
</dbReference>
<dbReference type="Pfam" id="PF00646">
    <property type="entry name" value="F-box"/>
    <property type="match status" value="1"/>
</dbReference>
<gene>
    <name evidence="2" type="ORF">C2S53_004317</name>
</gene>
<dbReference type="Pfam" id="PF24758">
    <property type="entry name" value="LRR_At5g56370"/>
    <property type="match status" value="1"/>
</dbReference>
<dbReference type="InterPro" id="IPR055411">
    <property type="entry name" value="LRR_FXL15/At3g58940/PEG3-like"/>
</dbReference>
<feature type="domain" description="F-box" evidence="1">
    <location>
        <begin position="6"/>
        <end position="54"/>
    </location>
</feature>
<dbReference type="Gene3D" id="3.80.10.10">
    <property type="entry name" value="Ribonuclease Inhibitor"/>
    <property type="match status" value="1"/>
</dbReference>
<dbReference type="InterPro" id="IPR036047">
    <property type="entry name" value="F-box-like_dom_sf"/>
</dbReference>
<dbReference type="CDD" id="cd22160">
    <property type="entry name" value="F-box_AtFBL13-like"/>
    <property type="match status" value="1"/>
</dbReference>
<dbReference type="PROSITE" id="PS50181">
    <property type="entry name" value="FBOX"/>
    <property type="match status" value="1"/>
</dbReference>
<comment type="caution">
    <text evidence="2">The sequence shown here is derived from an EMBL/GenBank/DDBJ whole genome shotgun (WGS) entry which is preliminary data.</text>
</comment>
<dbReference type="PANTHER" id="PTHR31900:SF32">
    <property type="entry name" value="F-BOX_RNI_FBD-LIKE DOMAIN PROTEIN"/>
    <property type="match status" value="1"/>
</dbReference>
<dbReference type="AlphaFoldDB" id="A0AAD4IP84"/>
<evidence type="ECO:0000313" key="3">
    <source>
        <dbReference type="Proteomes" id="UP001190926"/>
    </source>
</evidence>
<dbReference type="InterPro" id="IPR053781">
    <property type="entry name" value="F-box_AtFBL13-like"/>
</dbReference>
<dbReference type="PANTHER" id="PTHR31900">
    <property type="entry name" value="F-BOX/RNI SUPERFAMILY PROTEIN-RELATED"/>
    <property type="match status" value="1"/>
</dbReference>
<evidence type="ECO:0000313" key="2">
    <source>
        <dbReference type="EMBL" id="KAH6756218.1"/>
    </source>
</evidence>
<dbReference type="SUPFAM" id="SSF81383">
    <property type="entry name" value="F-box domain"/>
    <property type="match status" value="1"/>
</dbReference>
<organism evidence="2 3">
    <name type="scientific">Perilla frutescens var. hirtella</name>
    <name type="common">Perilla citriodora</name>
    <name type="synonym">Perilla setoyensis</name>
    <dbReference type="NCBI Taxonomy" id="608512"/>
    <lineage>
        <taxon>Eukaryota</taxon>
        <taxon>Viridiplantae</taxon>
        <taxon>Streptophyta</taxon>
        <taxon>Embryophyta</taxon>
        <taxon>Tracheophyta</taxon>
        <taxon>Spermatophyta</taxon>
        <taxon>Magnoliopsida</taxon>
        <taxon>eudicotyledons</taxon>
        <taxon>Gunneridae</taxon>
        <taxon>Pentapetalae</taxon>
        <taxon>asterids</taxon>
        <taxon>lamiids</taxon>
        <taxon>Lamiales</taxon>
        <taxon>Lamiaceae</taxon>
        <taxon>Nepetoideae</taxon>
        <taxon>Elsholtzieae</taxon>
        <taxon>Perilla</taxon>
    </lineage>
</organism>
<accession>A0AAD4IP84</accession>
<reference evidence="2 3" key="1">
    <citation type="journal article" date="2021" name="Nat. Commun.">
        <title>Incipient diploidization of the medicinal plant Perilla within 10,000 years.</title>
        <authorList>
            <person name="Zhang Y."/>
            <person name="Shen Q."/>
            <person name="Leng L."/>
            <person name="Zhang D."/>
            <person name="Chen S."/>
            <person name="Shi Y."/>
            <person name="Ning Z."/>
            <person name="Chen S."/>
        </authorList>
    </citation>
    <scope>NUCLEOTIDE SEQUENCE [LARGE SCALE GENOMIC DNA]</scope>
    <source>
        <strain evidence="3">cv. PC099</strain>
    </source>
</reference>
<sequence length="457" mass="52880">MSSEPVDRLSELPDSLIYHIFSFLPMIDVVRTSNISKRWHKLWYTTPYLNFDDYTVDYNFINSARDFVNRTLILWRGSKILKFEIDFHSKYDGLYYFDFDVWLRFAMVNGVEELYIHVVYADDLIRGDGYDSIEEAYWLIESLYSCSSLKVLSLKGCNLNVDVSLHWDSLKSLTIDGYCLEEGLINGVLAGCPQLEVFILTLREIGEDLSIRSSSLKRLSIDKYICYDGDEPSRDTELRIWTPNLEALSISGVPYSKCLLMDVSSSLTEVTLGFTGCVWFSGNDFLGEILRQILPTIKYVEDVTLSDWCIKALGDMKKKDLLSPFPNVKFLHLNVCFEEHDKIMDLLQIFPELNRLVLQDEMEAGELLNFDAESKVKFETNLPKSFLLQLRRVEFTWSGGDNSIFPLIEIVLKYASKLEKMVFRVKKIVPSNLLVLAQKLLRMLKYSPTTEFIFCEN</sequence>